<dbReference type="SUPFAM" id="SSF103088">
    <property type="entry name" value="OmpA-like"/>
    <property type="match status" value="1"/>
</dbReference>
<organism evidence="12 13">
    <name type="scientific">Pelagibius litoralis</name>
    <dbReference type="NCBI Taxonomy" id="374515"/>
    <lineage>
        <taxon>Bacteria</taxon>
        <taxon>Pseudomonadati</taxon>
        <taxon>Pseudomonadota</taxon>
        <taxon>Alphaproteobacteria</taxon>
        <taxon>Rhodospirillales</taxon>
        <taxon>Rhodovibrionaceae</taxon>
        <taxon>Pelagibius</taxon>
    </lineage>
</organism>
<keyword evidence="6 8" id="KW-0449">Lipoprotein</keyword>
<keyword evidence="7 8" id="KW-0131">Cell cycle</keyword>
<comment type="subunit">
    <text evidence="8">The Tol-Pal system is composed of five core proteins: the inner membrane proteins TolA, TolQ and TolR, the periplasmic protein TolB and the outer membrane protein Pal. They form a network linking the inner and outer membranes and the peptidoglycan layer.</text>
</comment>
<evidence type="ECO:0000256" key="10">
    <source>
        <dbReference type="SAM" id="SignalP"/>
    </source>
</evidence>
<dbReference type="PROSITE" id="PS51257">
    <property type="entry name" value="PROKAR_LIPOPROTEIN"/>
    <property type="match status" value="1"/>
</dbReference>
<dbReference type="EMBL" id="JAAQPH010000014">
    <property type="protein sequence ID" value="NIA70489.1"/>
    <property type="molecule type" value="Genomic_DNA"/>
</dbReference>
<evidence type="ECO:0000313" key="13">
    <source>
        <dbReference type="Proteomes" id="UP000761264"/>
    </source>
</evidence>
<dbReference type="InterPro" id="IPR039001">
    <property type="entry name" value="Pal"/>
</dbReference>
<dbReference type="InterPro" id="IPR014169">
    <property type="entry name" value="Pal_lipo_C"/>
</dbReference>
<proteinExistence type="inferred from homology"/>
<comment type="similarity">
    <text evidence="8">Belongs to the Pal lipoprotein family.</text>
</comment>
<reference evidence="12" key="1">
    <citation type="submission" date="2020-03" db="EMBL/GenBank/DDBJ databases">
        <title>Genome of Pelagibius litoralis DSM 21314T.</title>
        <authorList>
            <person name="Wang G."/>
        </authorList>
    </citation>
    <scope>NUCLEOTIDE SEQUENCE</scope>
    <source>
        <strain evidence="12">DSM 21314</strain>
    </source>
</reference>
<feature type="chain" id="PRO_5037928280" description="Peptidoglycan-associated lipoprotein" evidence="10">
    <location>
        <begin position="26"/>
        <end position="173"/>
    </location>
</feature>
<keyword evidence="3 8" id="KW-0472">Membrane</keyword>
<comment type="function">
    <text evidence="8">Part of the Tol-Pal system, which plays a role in outer membrane invagination during cell division and is important for maintaining outer membrane integrity.</text>
</comment>
<evidence type="ECO:0000256" key="6">
    <source>
        <dbReference type="ARBA" id="ARBA00023288"/>
    </source>
</evidence>
<dbReference type="PANTHER" id="PTHR30329:SF21">
    <property type="entry name" value="LIPOPROTEIN YIAD-RELATED"/>
    <property type="match status" value="1"/>
</dbReference>
<protein>
    <recommendedName>
        <fullName evidence="8">Peptidoglycan-associated lipoprotein</fullName>
        <shortName evidence="8">PAL</shortName>
    </recommendedName>
</protein>
<dbReference type="InterPro" id="IPR036737">
    <property type="entry name" value="OmpA-like_sf"/>
</dbReference>
<feature type="signal peptide" evidence="10">
    <location>
        <begin position="1"/>
        <end position="25"/>
    </location>
</feature>
<dbReference type="InterPro" id="IPR006664">
    <property type="entry name" value="OMP_bac"/>
</dbReference>
<evidence type="ECO:0000256" key="7">
    <source>
        <dbReference type="ARBA" id="ARBA00023306"/>
    </source>
</evidence>
<keyword evidence="1 8" id="KW-0132">Cell division</keyword>
<evidence type="ECO:0000259" key="11">
    <source>
        <dbReference type="PROSITE" id="PS51123"/>
    </source>
</evidence>
<dbReference type="GO" id="GO:0051301">
    <property type="term" value="P:cell division"/>
    <property type="evidence" value="ECO:0007669"/>
    <property type="project" value="UniProtKB-UniRule"/>
</dbReference>
<evidence type="ECO:0000256" key="9">
    <source>
        <dbReference type="SAM" id="MobiDB-lite"/>
    </source>
</evidence>
<comment type="caution">
    <text evidence="12">The sequence shown here is derived from an EMBL/GenBank/DDBJ whole genome shotgun (WGS) entry which is preliminary data.</text>
</comment>
<dbReference type="Proteomes" id="UP000761264">
    <property type="component" value="Unassembled WGS sequence"/>
</dbReference>
<dbReference type="PRINTS" id="PR01021">
    <property type="entry name" value="OMPADOMAIN"/>
</dbReference>
<evidence type="ECO:0000256" key="4">
    <source>
        <dbReference type="ARBA" id="ARBA00023139"/>
    </source>
</evidence>
<sequence length="173" mass="18145">MRFSLVTTFAAAMLLAACSTPSEEASTTSGSGSSGSTTSSSTDAGTSQSGLPGPAAGTQEELTVEVGDRVFFDFDQYNIRADQRGTVEALAAWLDSNPGATLTLEGHADERGTREYNLALGERRANSVRDYLIALGSNPGRLSVVSFGEERPAVLGSNDSAWAQNRRSAFVVN</sequence>
<dbReference type="NCBIfam" id="TIGR02802">
    <property type="entry name" value="Pal_lipo"/>
    <property type="match status" value="1"/>
</dbReference>
<dbReference type="HAMAP" id="MF_02204">
    <property type="entry name" value="Pal"/>
    <property type="match status" value="1"/>
</dbReference>
<dbReference type="PROSITE" id="PS51123">
    <property type="entry name" value="OMPA_2"/>
    <property type="match status" value="1"/>
</dbReference>
<dbReference type="Gene3D" id="3.30.1330.60">
    <property type="entry name" value="OmpA-like domain"/>
    <property type="match status" value="1"/>
</dbReference>
<evidence type="ECO:0000313" key="12">
    <source>
        <dbReference type="EMBL" id="NIA70489.1"/>
    </source>
</evidence>
<feature type="region of interest" description="Disordered" evidence="9">
    <location>
        <begin position="20"/>
        <end position="58"/>
    </location>
</feature>
<dbReference type="InterPro" id="IPR006665">
    <property type="entry name" value="OmpA-like"/>
</dbReference>
<accession>A0A967EZZ7</accession>
<name>A0A967EZZ7_9PROT</name>
<gene>
    <name evidence="8 12" type="primary">pal</name>
    <name evidence="12" type="ORF">HBA54_17980</name>
</gene>
<comment type="subcellular location">
    <subcellularLocation>
        <location evidence="8">Cell outer membrane</location>
        <topology evidence="8">Lipid-anchor</topology>
    </subcellularLocation>
</comment>
<evidence type="ECO:0000256" key="8">
    <source>
        <dbReference type="HAMAP-Rule" id="MF_02204"/>
    </source>
</evidence>
<dbReference type="CDD" id="cd07185">
    <property type="entry name" value="OmpA_C-like"/>
    <property type="match status" value="1"/>
</dbReference>
<keyword evidence="5 8" id="KW-0998">Cell outer membrane</keyword>
<dbReference type="Pfam" id="PF00691">
    <property type="entry name" value="OmpA"/>
    <property type="match status" value="1"/>
</dbReference>
<evidence type="ECO:0000256" key="5">
    <source>
        <dbReference type="ARBA" id="ARBA00023237"/>
    </source>
</evidence>
<dbReference type="GO" id="GO:0009279">
    <property type="term" value="C:cell outer membrane"/>
    <property type="evidence" value="ECO:0007669"/>
    <property type="project" value="UniProtKB-SubCell"/>
</dbReference>
<feature type="domain" description="OmpA-like" evidence="11">
    <location>
        <begin position="59"/>
        <end position="173"/>
    </location>
</feature>
<dbReference type="InterPro" id="IPR050330">
    <property type="entry name" value="Bact_OuterMem_StrucFunc"/>
</dbReference>
<evidence type="ECO:0000256" key="1">
    <source>
        <dbReference type="ARBA" id="ARBA00022618"/>
    </source>
</evidence>
<evidence type="ECO:0000256" key="2">
    <source>
        <dbReference type="ARBA" id="ARBA00022729"/>
    </source>
</evidence>
<evidence type="ECO:0000256" key="3">
    <source>
        <dbReference type="ARBA" id="ARBA00023136"/>
    </source>
</evidence>
<keyword evidence="4 8" id="KW-0564">Palmitate</keyword>
<keyword evidence="13" id="KW-1185">Reference proteome</keyword>
<keyword evidence="2 8" id="KW-0732">Signal</keyword>
<feature type="compositionally biased region" description="Low complexity" evidence="9">
    <location>
        <begin position="20"/>
        <end position="50"/>
    </location>
</feature>
<dbReference type="PANTHER" id="PTHR30329">
    <property type="entry name" value="STATOR ELEMENT OF FLAGELLAR MOTOR COMPLEX"/>
    <property type="match status" value="1"/>
</dbReference>
<dbReference type="AlphaFoldDB" id="A0A967EZZ7"/>